<accession>A0ABD5QAW8</accession>
<keyword evidence="1" id="KW-0560">Oxidoreductase</keyword>
<proteinExistence type="predicted"/>
<feature type="domain" description="GFO/IDH/MocA-like oxidoreductase" evidence="3">
    <location>
        <begin position="139"/>
        <end position="263"/>
    </location>
</feature>
<sequence length="344" mass="38088">MTWRFVGANFDQMHMNTNLQWVDNHPNAKIVGVCDETPETSTGSLSDAVDDLGLSDDIVFEDLDKCLETVDTDIVIGCPRNSLHADFVEQVAPYGFHIVIEKPLSVSLSDADRMLEAMAGTDGTLFINWPAAWDAERHTIRRLVSESVIGDIVELQYYGGNAGAPPNDSWFYEPADGGGSMLDYLGYGSTFSTWFRGGELPETVTAESYTPDNGPVDVQSATICRYEDGLSTLQTTWRMLTNPWEIQPTNKKGYEIIGTEGAITNRTEGDVIRVSTAEEPEGYTVAADPLEPQYQDLAHYVIYCLENDVEPEGPLDPQFCREAHRIVETARRSADAGKRLDLVD</sequence>
<dbReference type="Pfam" id="PF22725">
    <property type="entry name" value="GFO_IDH_MocA_C3"/>
    <property type="match status" value="1"/>
</dbReference>
<dbReference type="SUPFAM" id="SSF55347">
    <property type="entry name" value="Glyceraldehyde-3-phosphate dehydrogenase-like, C-terminal domain"/>
    <property type="match status" value="1"/>
</dbReference>
<dbReference type="SUPFAM" id="SSF51735">
    <property type="entry name" value="NAD(P)-binding Rossmann-fold domains"/>
    <property type="match status" value="1"/>
</dbReference>
<dbReference type="EMBL" id="JBHSJG010000010">
    <property type="protein sequence ID" value="MFC4986848.1"/>
    <property type="molecule type" value="Genomic_DNA"/>
</dbReference>
<dbReference type="PANTHER" id="PTHR43818:SF11">
    <property type="entry name" value="BCDNA.GH03377"/>
    <property type="match status" value="1"/>
</dbReference>
<dbReference type="Pfam" id="PF01408">
    <property type="entry name" value="GFO_IDH_MocA"/>
    <property type="match status" value="1"/>
</dbReference>
<dbReference type="AlphaFoldDB" id="A0ABD5QAW8"/>
<comment type="caution">
    <text evidence="4">The sequence shown here is derived from an EMBL/GenBank/DDBJ whole genome shotgun (WGS) entry which is preliminary data.</text>
</comment>
<name>A0ABD5QAW8_9EURY</name>
<dbReference type="InterPro" id="IPR050463">
    <property type="entry name" value="Gfo/Idh/MocA_oxidrdct_glycsds"/>
</dbReference>
<evidence type="ECO:0000313" key="4">
    <source>
        <dbReference type="EMBL" id="MFC4986848.1"/>
    </source>
</evidence>
<dbReference type="RefSeq" id="WP_224829679.1">
    <property type="nucleotide sequence ID" value="NZ_JAIVEF010000024.1"/>
</dbReference>
<dbReference type="InterPro" id="IPR000683">
    <property type="entry name" value="Gfo/Idh/MocA-like_OxRdtase_N"/>
</dbReference>
<dbReference type="Gene3D" id="3.30.360.10">
    <property type="entry name" value="Dihydrodipicolinate Reductase, domain 2"/>
    <property type="match status" value="1"/>
</dbReference>
<evidence type="ECO:0000259" key="3">
    <source>
        <dbReference type="Pfam" id="PF22725"/>
    </source>
</evidence>
<evidence type="ECO:0000259" key="2">
    <source>
        <dbReference type="Pfam" id="PF01408"/>
    </source>
</evidence>
<dbReference type="InterPro" id="IPR036291">
    <property type="entry name" value="NAD(P)-bd_dom_sf"/>
</dbReference>
<evidence type="ECO:0000313" key="5">
    <source>
        <dbReference type="Proteomes" id="UP001595925"/>
    </source>
</evidence>
<evidence type="ECO:0000256" key="1">
    <source>
        <dbReference type="ARBA" id="ARBA00023002"/>
    </source>
</evidence>
<reference evidence="4 5" key="1">
    <citation type="journal article" date="2019" name="Int. J. Syst. Evol. Microbiol.">
        <title>The Global Catalogue of Microorganisms (GCM) 10K type strain sequencing project: providing services to taxonomists for standard genome sequencing and annotation.</title>
        <authorList>
            <consortium name="The Broad Institute Genomics Platform"/>
            <consortium name="The Broad Institute Genome Sequencing Center for Infectious Disease"/>
            <person name="Wu L."/>
            <person name="Ma J."/>
        </authorList>
    </citation>
    <scope>NUCLEOTIDE SEQUENCE [LARGE SCALE GENOMIC DNA]</scope>
    <source>
        <strain evidence="4 5">CGMCC 1.15824</strain>
    </source>
</reference>
<gene>
    <name evidence="4" type="ORF">ACFPFO_03480</name>
</gene>
<keyword evidence="5" id="KW-1185">Reference proteome</keyword>
<dbReference type="Gene3D" id="3.40.50.720">
    <property type="entry name" value="NAD(P)-binding Rossmann-like Domain"/>
    <property type="match status" value="1"/>
</dbReference>
<feature type="domain" description="Gfo/Idh/MocA-like oxidoreductase N-terminal" evidence="2">
    <location>
        <begin position="5"/>
        <end position="127"/>
    </location>
</feature>
<dbReference type="InterPro" id="IPR055170">
    <property type="entry name" value="GFO_IDH_MocA-like_dom"/>
</dbReference>
<dbReference type="Proteomes" id="UP001595925">
    <property type="component" value="Unassembled WGS sequence"/>
</dbReference>
<protein>
    <submittedName>
        <fullName evidence="4">Gfo/Idh/MocA family protein</fullName>
    </submittedName>
</protein>
<dbReference type="PANTHER" id="PTHR43818">
    <property type="entry name" value="BCDNA.GH03377"/>
    <property type="match status" value="1"/>
</dbReference>
<dbReference type="GO" id="GO:0016491">
    <property type="term" value="F:oxidoreductase activity"/>
    <property type="evidence" value="ECO:0007669"/>
    <property type="project" value="UniProtKB-KW"/>
</dbReference>
<organism evidence="4 5">
    <name type="scientific">Saliphagus infecundisoli</name>
    <dbReference type="NCBI Taxonomy" id="1849069"/>
    <lineage>
        <taxon>Archaea</taxon>
        <taxon>Methanobacteriati</taxon>
        <taxon>Methanobacteriota</taxon>
        <taxon>Stenosarchaea group</taxon>
        <taxon>Halobacteria</taxon>
        <taxon>Halobacteriales</taxon>
        <taxon>Natrialbaceae</taxon>
        <taxon>Saliphagus</taxon>
    </lineage>
</organism>